<gene>
    <name evidence="1" type="ORF">H9785_10855</name>
</gene>
<reference evidence="1" key="1">
    <citation type="journal article" date="2021" name="PeerJ">
        <title>Extensive microbial diversity within the chicken gut microbiome revealed by metagenomics and culture.</title>
        <authorList>
            <person name="Gilroy R."/>
            <person name="Ravi A."/>
            <person name="Getino M."/>
            <person name="Pursley I."/>
            <person name="Horton D.L."/>
            <person name="Alikhan N.F."/>
            <person name="Baker D."/>
            <person name="Gharbi K."/>
            <person name="Hall N."/>
            <person name="Watson M."/>
            <person name="Adriaenssens E.M."/>
            <person name="Foster-Nyarko E."/>
            <person name="Jarju S."/>
            <person name="Secka A."/>
            <person name="Antonio M."/>
            <person name="Oren A."/>
            <person name="Chaudhuri R.R."/>
            <person name="La Ragione R."/>
            <person name="Hildebrand F."/>
            <person name="Pallen M.J."/>
        </authorList>
    </citation>
    <scope>NUCLEOTIDE SEQUENCE</scope>
    <source>
        <strain evidence="1">ChiHecec1B25-7008</strain>
    </source>
</reference>
<comment type="caution">
    <text evidence="1">The sequence shown here is derived from an EMBL/GenBank/DDBJ whole genome shotgun (WGS) entry which is preliminary data.</text>
</comment>
<dbReference type="EMBL" id="DWZE01000133">
    <property type="protein sequence ID" value="HJA84449.1"/>
    <property type="molecule type" value="Genomic_DNA"/>
</dbReference>
<organism evidence="1 2">
    <name type="scientific">Candidatus Bacteroides intestinavium</name>
    <dbReference type="NCBI Taxonomy" id="2838469"/>
    <lineage>
        <taxon>Bacteria</taxon>
        <taxon>Pseudomonadati</taxon>
        <taxon>Bacteroidota</taxon>
        <taxon>Bacteroidia</taxon>
        <taxon>Bacteroidales</taxon>
        <taxon>Bacteroidaceae</taxon>
        <taxon>Bacteroides</taxon>
    </lineage>
</organism>
<evidence type="ECO:0000313" key="1">
    <source>
        <dbReference type="EMBL" id="HJA84449.1"/>
    </source>
</evidence>
<dbReference type="Proteomes" id="UP000823860">
    <property type="component" value="Unassembled WGS sequence"/>
</dbReference>
<accession>A0A9D2HU10</accession>
<protein>
    <submittedName>
        <fullName evidence="1">Uncharacterized protein</fullName>
    </submittedName>
</protein>
<dbReference type="AlphaFoldDB" id="A0A9D2HU10"/>
<reference evidence="1" key="2">
    <citation type="submission" date="2021-04" db="EMBL/GenBank/DDBJ databases">
        <authorList>
            <person name="Gilroy R."/>
        </authorList>
    </citation>
    <scope>NUCLEOTIDE SEQUENCE</scope>
    <source>
        <strain evidence="1">ChiHecec1B25-7008</strain>
    </source>
</reference>
<sequence length="141" mass="16305">MNKIDLKCIECTRNKIIKFEENKSKVTFHNLSQKEYECIRVDGCAITDGIRCDYLLRRSEEELEYFIELKGCNVGHAIDQLRASIKQLSADVTKKAKMAFVISTKPYPLTNSTVQLAMKKFKTKFNSLLLVKRTPYIHNLP</sequence>
<proteinExistence type="predicted"/>
<evidence type="ECO:0000313" key="2">
    <source>
        <dbReference type="Proteomes" id="UP000823860"/>
    </source>
</evidence>
<name>A0A9D2HU10_9BACE</name>